<accession>A0ABT4L9G4</accession>
<dbReference type="InterPro" id="IPR016181">
    <property type="entry name" value="Acyl_CoA_acyltransferase"/>
</dbReference>
<sequence length="185" mass="21487">MIQYKTADTQPELLAILDLQKANLGTNLTASEALDQGFVTVYHTLEELDRLNTIERHIIAKDEEKVAAYVLAMTAQSKFEMPVLVPMFEMFAQVSYQEKLITDYSYLVVGQVCVDKNYRGQGIFDEVYKAYKKHYQGKYDFAITEVATKNLRSMKAHNRIGFKEIHRFIAPDDVEWSMVLWDWQN</sequence>
<dbReference type="InterPro" id="IPR000182">
    <property type="entry name" value="GNAT_dom"/>
</dbReference>
<evidence type="ECO:0000313" key="3">
    <source>
        <dbReference type="Proteomes" id="UP001144347"/>
    </source>
</evidence>
<evidence type="ECO:0000259" key="1">
    <source>
        <dbReference type="PROSITE" id="PS51186"/>
    </source>
</evidence>
<comment type="caution">
    <text evidence="2">The sequence shown here is derived from an EMBL/GenBank/DDBJ whole genome shotgun (WGS) entry which is preliminary data.</text>
</comment>
<gene>
    <name evidence="2" type="ORF">O0955_10745</name>
</gene>
<keyword evidence="3" id="KW-1185">Reference proteome</keyword>
<evidence type="ECO:0000313" key="2">
    <source>
        <dbReference type="EMBL" id="MCZ4244481.1"/>
    </source>
</evidence>
<protein>
    <submittedName>
        <fullName evidence="2">GNAT family N-acetyltransferase</fullName>
    </submittedName>
</protein>
<dbReference type="RefSeq" id="WP_269427549.1">
    <property type="nucleotide sequence ID" value="NZ_JAPWGM010000003.1"/>
</dbReference>
<name>A0ABT4L9G4_9SPHI</name>
<dbReference type="Proteomes" id="UP001144347">
    <property type="component" value="Unassembled WGS sequence"/>
</dbReference>
<dbReference type="EMBL" id="JAPWGM010000003">
    <property type="protein sequence ID" value="MCZ4244481.1"/>
    <property type="molecule type" value="Genomic_DNA"/>
</dbReference>
<proteinExistence type="predicted"/>
<dbReference type="PROSITE" id="PS51186">
    <property type="entry name" value="GNAT"/>
    <property type="match status" value="1"/>
</dbReference>
<dbReference type="Pfam" id="PF00583">
    <property type="entry name" value="Acetyltransf_1"/>
    <property type="match status" value="1"/>
</dbReference>
<dbReference type="Gene3D" id="3.40.630.30">
    <property type="match status" value="1"/>
</dbReference>
<organism evidence="2 3">
    <name type="scientific">Pedobacter punctiformis</name>
    <dbReference type="NCBI Taxonomy" id="3004097"/>
    <lineage>
        <taxon>Bacteria</taxon>
        <taxon>Pseudomonadati</taxon>
        <taxon>Bacteroidota</taxon>
        <taxon>Sphingobacteriia</taxon>
        <taxon>Sphingobacteriales</taxon>
        <taxon>Sphingobacteriaceae</taxon>
        <taxon>Pedobacter</taxon>
    </lineage>
</organism>
<feature type="domain" description="N-acetyltransferase" evidence="1">
    <location>
        <begin position="14"/>
        <end position="181"/>
    </location>
</feature>
<dbReference type="SUPFAM" id="SSF55729">
    <property type="entry name" value="Acyl-CoA N-acyltransferases (Nat)"/>
    <property type="match status" value="1"/>
</dbReference>
<reference evidence="2" key="1">
    <citation type="submission" date="2022-12" db="EMBL/GenBank/DDBJ databases">
        <title>Genome sequence of HCMS5-2.</title>
        <authorList>
            <person name="Woo H."/>
        </authorList>
    </citation>
    <scope>NUCLEOTIDE SEQUENCE</scope>
    <source>
        <strain evidence="2">HCMS5-2</strain>
    </source>
</reference>